<proteinExistence type="inferred from homology"/>
<dbReference type="Pfam" id="PF00582">
    <property type="entry name" value="Usp"/>
    <property type="match status" value="1"/>
</dbReference>
<dbReference type="InterPro" id="IPR006016">
    <property type="entry name" value="UspA"/>
</dbReference>
<protein>
    <submittedName>
        <fullName evidence="3">Universal stress protein</fullName>
    </submittedName>
</protein>
<comment type="similarity">
    <text evidence="1">Belongs to the universal stress protein A family.</text>
</comment>
<dbReference type="InterPro" id="IPR006015">
    <property type="entry name" value="Universal_stress_UspA"/>
</dbReference>
<dbReference type="CDD" id="cd00293">
    <property type="entry name" value="USP-like"/>
    <property type="match status" value="1"/>
</dbReference>
<evidence type="ECO:0000313" key="4">
    <source>
        <dbReference type="Proteomes" id="UP000766904"/>
    </source>
</evidence>
<sequence>MYDSLLVATDGSDTASLAAEHAIGLAKRLDATLYGVAVVETRTAYDNDIVDPDEAEQRLRERAEASLAALEEAADDAGIHVETGLRAGVPHEEIVAHAGERGVDAIVVGSRGRSEFKRALLGSTVDGVTRLATRPVLVVGNG</sequence>
<accession>A0A8J8Q530</accession>
<gene>
    <name evidence="3" type="ORF">CV102_15560</name>
</gene>
<dbReference type="PANTHER" id="PTHR46268:SF6">
    <property type="entry name" value="UNIVERSAL STRESS PROTEIN UP12"/>
    <property type="match status" value="1"/>
</dbReference>
<dbReference type="AlphaFoldDB" id="A0A8J8Q530"/>
<dbReference type="Gene3D" id="3.40.50.620">
    <property type="entry name" value="HUPs"/>
    <property type="match status" value="1"/>
</dbReference>
<dbReference type="RefSeq" id="WP_148858918.1">
    <property type="nucleotide sequence ID" value="NZ_PHNJ01000008.1"/>
</dbReference>
<dbReference type="PANTHER" id="PTHR46268">
    <property type="entry name" value="STRESS RESPONSE PROTEIN NHAX"/>
    <property type="match status" value="1"/>
</dbReference>
<comment type="caution">
    <text evidence="3">The sequence shown here is derived from an EMBL/GenBank/DDBJ whole genome shotgun (WGS) entry which is preliminary data.</text>
</comment>
<dbReference type="SUPFAM" id="SSF52402">
    <property type="entry name" value="Adenine nucleotide alpha hydrolases-like"/>
    <property type="match status" value="1"/>
</dbReference>
<evidence type="ECO:0000313" key="3">
    <source>
        <dbReference type="EMBL" id="TYL37754.1"/>
    </source>
</evidence>
<dbReference type="EMBL" id="PHNJ01000008">
    <property type="protein sequence ID" value="TYL37754.1"/>
    <property type="molecule type" value="Genomic_DNA"/>
</dbReference>
<keyword evidence="4" id="KW-1185">Reference proteome</keyword>
<dbReference type="OrthoDB" id="105697at2157"/>
<dbReference type="PRINTS" id="PR01438">
    <property type="entry name" value="UNVRSLSTRESS"/>
</dbReference>
<evidence type="ECO:0000259" key="2">
    <source>
        <dbReference type="Pfam" id="PF00582"/>
    </source>
</evidence>
<organism evidence="3 4">
    <name type="scientific">Natronococcus pandeyae</name>
    <dbReference type="NCBI Taxonomy" id="2055836"/>
    <lineage>
        <taxon>Archaea</taxon>
        <taxon>Methanobacteriati</taxon>
        <taxon>Methanobacteriota</taxon>
        <taxon>Stenosarchaea group</taxon>
        <taxon>Halobacteria</taxon>
        <taxon>Halobacteriales</taxon>
        <taxon>Natrialbaceae</taxon>
        <taxon>Natronococcus</taxon>
    </lineage>
</organism>
<feature type="domain" description="UspA" evidence="2">
    <location>
        <begin position="1"/>
        <end position="139"/>
    </location>
</feature>
<dbReference type="InterPro" id="IPR014729">
    <property type="entry name" value="Rossmann-like_a/b/a_fold"/>
</dbReference>
<reference evidence="3" key="1">
    <citation type="submission" date="2017-11" db="EMBL/GenBank/DDBJ databases">
        <authorList>
            <person name="Kajale S.C."/>
            <person name="Sharma A."/>
        </authorList>
    </citation>
    <scope>NUCLEOTIDE SEQUENCE</scope>
    <source>
        <strain evidence="3">LS1_42</strain>
    </source>
</reference>
<dbReference type="Proteomes" id="UP000766904">
    <property type="component" value="Unassembled WGS sequence"/>
</dbReference>
<name>A0A8J8Q530_9EURY</name>
<evidence type="ECO:0000256" key="1">
    <source>
        <dbReference type="ARBA" id="ARBA00008791"/>
    </source>
</evidence>